<dbReference type="Proteomes" id="UP000298860">
    <property type="component" value="Unassembled WGS sequence"/>
</dbReference>
<dbReference type="EMBL" id="BJFL01000015">
    <property type="protein sequence ID" value="GDY31569.1"/>
    <property type="molecule type" value="Genomic_DNA"/>
</dbReference>
<keyword evidence="6" id="KW-1185">Reference proteome</keyword>
<evidence type="ECO:0000256" key="1">
    <source>
        <dbReference type="ARBA" id="ARBA00022987"/>
    </source>
</evidence>
<comment type="similarity">
    <text evidence="3">Belongs to the gas vesicle GvpF/GvpL family.</text>
</comment>
<evidence type="ECO:0000313" key="5">
    <source>
        <dbReference type="EMBL" id="GDY31569.1"/>
    </source>
</evidence>
<evidence type="ECO:0000256" key="3">
    <source>
        <dbReference type="ARBA" id="ARBA00035643"/>
    </source>
</evidence>
<dbReference type="InterPro" id="IPR009430">
    <property type="entry name" value="GvpL/GvpF"/>
</dbReference>
<comment type="caution">
    <text evidence="5">The sequence shown here is derived from an EMBL/GenBank/DDBJ whole genome shotgun (WGS) entry which is preliminary data.</text>
</comment>
<dbReference type="OrthoDB" id="146444at2"/>
<dbReference type="Pfam" id="PF06386">
    <property type="entry name" value="GvpL_GvpF"/>
    <property type="match status" value="1"/>
</dbReference>
<evidence type="ECO:0008006" key="7">
    <source>
        <dbReference type="Google" id="ProtNLM"/>
    </source>
</evidence>
<accession>A0A4D4JAZ7</accession>
<dbReference type="PANTHER" id="PTHR36852:SF1">
    <property type="entry name" value="PROTEIN GVPL 2"/>
    <property type="match status" value="1"/>
</dbReference>
<reference evidence="6" key="1">
    <citation type="submission" date="2019-04" db="EMBL/GenBank/DDBJ databases">
        <title>Draft genome sequence of Pseudonocardiaceae bacterium SL3-2-4.</title>
        <authorList>
            <person name="Ningsih F."/>
            <person name="Yokota A."/>
            <person name="Sakai Y."/>
            <person name="Nanatani K."/>
            <person name="Yabe S."/>
            <person name="Oetari A."/>
            <person name="Sjamsuridzal W."/>
        </authorList>
    </citation>
    <scope>NUCLEOTIDE SEQUENCE [LARGE SCALE GENOMIC DNA]</scope>
    <source>
        <strain evidence="6">SL3-2-4</strain>
    </source>
</reference>
<comment type="subcellular location">
    <subcellularLocation>
        <location evidence="2">Gas vesicle</location>
    </subcellularLocation>
</comment>
<dbReference type="AlphaFoldDB" id="A0A4D4JAZ7"/>
<keyword evidence="1" id="KW-0304">Gas vesicle</keyword>
<feature type="compositionally biased region" description="Basic and acidic residues" evidence="4">
    <location>
        <begin position="65"/>
        <end position="76"/>
    </location>
</feature>
<dbReference type="PANTHER" id="PTHR36852">
    <property type="entry name" value="PROTEIN GVPL 2"/>
    <property type="match status" value="1"/>
</dbReference>
<protein>
    <recommendedName>
        <fullName evidence="7">Gas vesicle protein</fullName>
    </recommendedName>
</protein>
<proteinExistence type="inferred from homology"/>
<organism evidence="5 6">
    <name type="scientific">Gandjariella thermophila</name>
    <dbReference type="NCBI Taxonomy" id="1931992"/>
    <lineage>
        <taxon>Bacteria</taxon>
        <taxon>Bacillati</taxon>
        <taxon>Actinomycetota</taxon>
        <taxon>Actinomycetes</taxon>
        <taxon>Pseudonocardiales</taxon>
        <taxon>Pseudonocardiaceae</taxon>
        <taxon>Gandjariella</taxon>
    </lineage>
</organism>
<feature type="region of interest" description="Disordered" evidence="4">
    <location>
        <begin position="58"/>
        <end position="94"/>
    </location>
</feature>
<name>A0A4D4JAZ7_9PSEU</name>
<dbReference type="GO" id="GO:0031411">
    <property type="term" value="C:gas vesicle"/>
    <property type="evidence" value="ECO:0007669"/>
    <property type="project" value="UniProtKB-SubCell"/>
</dbReference>
<dbReference type="RefSeq" id="WP_137814633.1">
    <property type="nucleotide sequence ID" value="NZ_BJFL01000015.1"/>
</dbReference>
<gene>
    <name evidence="5" type="ORF">GTS_32020</name>
</gene>
<evidence type="ECO:0000313" key="6">
    <source>
        <dbReference type="Proteomes" id="UP000298860"/>
    </source>
</evidence>
<sequence>MTDKQEESIPDINSLVESLARQHAPDVLAAALREARNRAHTELTRRLTHAILDRARNTEAGVAADGDRDSPRDDLPTRLPPALRVPPPARETPSWPTEQAVFDAASAGGSASAVFDAAQFGAGTVPDHGLYAYLVTWEGTLDPAALRTAAGDVDLRMVNHAGLGVVVADVDPTRYAALGAAADGRALSEDSELVVLARQHDEVVRMVFAQRPVLPLRFATVLPDEDAAARLLGAYADQARGWLERVQGHREWGVRARPAGGNADADKDTAEVNLDELTAGQYLRRDRAAAAQTRQRRGVSSTRSLHETLSRYAADSVIRGHNHDHDLLLDAAYLLPVDREKAFQAAIEQLLVDLDREGVSVEVTGPWPPYSFTQFEWDLDEQRMEVAHR</sequence>
<evidence type="ECO:0000256" key="4">
    <source>
        <dbReference type="SAM" id="MobiDB-lite"/>
    </source>
</evidence>
<evidence type="ECO:0000256" key="2">
    <source>
        <dbReference type="ARBA" id="ARBA00035108"/>
    </source>
</evidence>
<dbReference type="GO" id="GO:0031412">
    <property type="term" value="P:gas vesicle organization"/>
    <property type="evidence" value="ECO:0007669"/>
    <property type="project" value="InterPro"/>
</dbReference>